<dbReference type="PANTHER" id="PTHR43724">
    <property type="entry name" value="PYRUVATE SYNTHASE SUBUNIT PORD"/>
    <property type="match status" value="1"/>
</dbReference>
<organism evidence="8 9">
    <name type="scientific">Candidatus Solincola sediminis</name>
    <dbReference type="NCBI Taxonomy" id="1797199"/>
    <lineage>
        <taxon>Bacteria</taxon>
        <taxon>Bacillati</taxon>
        <taxon>Actinomycetota</taxon>
        <taxon>Candidatus Geothermincolia</taxon>
        <taxon>Candidatus Geothermincolales</taxon>
        <taxon>Candidatus Geothermincolaceae</taxon>
        <taxon>Candidatus Solincola</taxon>
    </lineage>
</organism>
<keyword evidence="6" id="KW-0411">Iron-sulfur</keyword>
<feature type="domain" description="4Fe-4S ferredoxin-type" evidence="7">
    <location>
        <begin position="58"/>
        <end position="87"/>
    </location>
</feature>
<keyword evidence="4" id="KW-0677">Repeat</keyword>
<comment type="caution">
    <text evidence="8">The sequence shown here is derived from an EMBL/GenBank/DDBJ whole genome shotgun (WGS) entry which is preliminary data.</text>
</comment>
<evidence type="ECO:0000256" key="4">
    <source>
        <dbReference type="ARBA" id="ARBA00022737"/>
    </source>
</evidence>
<dbReference type="AlphaFoldDB" id="A0A1F2WQ14"/>
<proteinExistence type="predicted"/>
<feature type="domain" description="4Fe-4S ferredoxin-type" evidence="7">
    <location>
        <begin position="32"/>
        <end position="57"/>
    </location>
</feature>
<evidence type="ECO:0000259" key="7">
    <source>
        <dbReference type="PROSITE" id="PS51379"/>
    </source>
</evidence>
<dbReference type="GO" id="GO:0016625">
    <property type="term" value="F:oxidoreductase activity, acting on the aldehyde or oxo group of donors, iron-sulfur protein as acceptor"/>
    <property type="evidence" value="ECO:0007669"/>
    <property type="project" value="InterPro"/>
</dbReference>
<protein>
    <submittedName>
        <fullName evidence="8">Ferredoxin</fullName>
    </submittedName>
</protein>
<dbReference type="PROSITE" id="PS00198">
    <property type="entry name" value="4FE4S_FER_1"/>
    <property type="match status" value="1"/>
</dbReference>
<dbReference type="PANTHER" id="PTHR43724:SF1">
    <property type="entry name" value="PYRUVATE SYNTHASE SUBUNIT PORD"/>
    <property type="match status" value="1"/>
</dbReference>
<name>A0A1F2WQ14_9ACTN</name>
<evidence type="ECO:0000256" key="2">
    <source>
        <dbReference type="ARBA" id="ARBA00022485"/>
    </source>
</evidence>
<dbReference type="Pfam" id="PF00037">
    <property type="entry name" value="Fer4"/>
    <property type="match status" value="2"/>
</dbReference>
<dbReference type="InterPro" id="IPR011898">
    <property type="entry name" value="PorD_KorD"/>
</dbReference>
<dbReference type="GO" id="GO:0046872">
    <property type="term" value="F:metal ion binding"/>
    <property type="evidence" value="ECO:0007669"/>
    <property type="project" value="UniProtKB-KW"/>
</dbReference>
<dbReference type="SUPFAM" id="SSF54862">
    <property type="entry name" value="4Fe-4S ferredoxins"/>
    <property type="match status" value="1"/>
</dbReference>
<dbReference type="GO" id="GO:0051539">
    <property type="term" value="F:4 iron, 4 sulfur cluster binding"/>
    <property type="evidence" value="ECO:0007669"/>
    <property type="project" value="UniProtKB-KW"/>
</dbReference>
<accession>A0A1F2WQ14</accession>
<dbReference type="InterPro" id="IPR017896">
    <property type="entry name" value="4Fe4S_Fe-S-bd"/>
</dbReference>
<dbReference type="InterPro" id="IPR017900">
    <property type="entry name" value="4Fe4S_Fe_S_CS"/>
</dbReference>
<evidence type="ECO:0000256" key="5">
    <source>
        <dbReference type="ARBA" id="ARBA00023004"/>
    </source>
</evidence>
<dbReference type="Proteomes" id="UP000177876">
    <property type="component" value="Unassembled WGS sequence"/>
</dbReference>
<dbReference type="PROSITE" id="PS51379">
    <property type="entry name" value="4FE4S_FER_2"/>
    <property type="match status" value="2"/>
</dbReference>
<sequence>MPKRKKEKIGFVSTISVPSEGSVGLTGSWRIFKPVLNEERCNKCLFCWIYCPEGCITKDLKINFDYCKGCGICAEECPAKAITMVKEEADETG</sequence>
<evidence type="ECO:0000313" key="8">
    <source>
        <dbReference type="EMBL" id="OFW58967.1"/>
    </source>
</evidence>
<evidence type="ECO:0000256" key="1">
    <source>
        <dbReference type="ARBA" id="ARBA00001966"/>
    </source>
</evidence>
<comment type="cofactor">
    <cofactor evidence="1">
        <name>[4Fe-4S] cluster</name>
        <dbReference type="ChEBI" id="CHEBI:49883"/>
    </cofactor>
</comment>
<evidence type="ECO:0000313" key="9">
    <source>
        <dbReference type="Proteomes" id="UP000177876"/>
    </source>
</evidence>
<dbReference type="EMBL" id="MELK01000019">
    <property type="protein sequence ID" value="OFW58967.1"/>
    <property type="molecule type" value="Genomic_DNA"/>
</dbReference>
<keyword evidence="3" id="KW-0479">Metal-binding</keyword>
<dbReference type="STRING" id="1797197.A2Y75_00315"/>
<evidence type="ECO:0000256" key="3">
    <source>
        <dbReference type="ARBA" id="ARBA00022723"/>
    </source>
</evidence>
<keyword evidence="2" id="KW-0004">4Fe-4S</keyword>
<keyword evidence="5" id="KW-0408">Iron</keyword>
<gene>
    <name evidence="8" type="ORF">A2Y75_00315</name>
</gene>
<evidence type="ECO:0000256" key="6">
    <source>
        <dbReference type="ARBA" id="ARBA00023014"/>
    </source>
</evidence>
<dbReference type="NCBIfam" id="TIGR02179">
    <property type="entry name" value="PorD_KorD"/>
    <property type="match status" value="1"/>
</dbReference>
<reference evidence="8 9" key="1">
    <citation type="journal article" date="2016" name="Nat. Commun.">
        <title>Thousands of microbial genomes shed light on interconnected biogeochemical processes in an aquifer system.</title>
        <authorList>
            <person name="Anantharaman K."/>
            <person name="Brown C.T."/>
            <person name="Hug L.A."/>
            <person name="Sharon I."/>
            <person name="Castelle C.J."/>
            <person name="Probst A.J."/>
            <person name="Thomas B.C."/>
            <person name="Singh A."/>
            <person name="Wilkins M.J."/>
            <person name="Karaoz U."/>
            <person name="Brodie E.L."/>
            <person name="Williams K.H."/>
            <person name="Hubbard S.S."/>
            <person name="Banfield J.F."/>
        </authorList>
    </citation>
    <scope>NUCLEOTIDE SEQUENCE [LARGE SCALE GENOMIC DNA]</scope>
</reference>
<dbReference type="Gene3D" id="3.30.70.20">
    <property type="match status" value="1"/>
</dbReference>